<dbReference type="PIRSF" id="PIRSF007028">
    <property type="entry name" value="UCP007028"/>
    <property type="match status" value="1"/>
</dbReference>
<dbReference type="InterPro" id="IPR011008">
    <property type="entry name" value="Dimeric_a/b-barrel"/>
</dbReference>
<organism evidence="1 2">
    <name type="scientific">Luteibacter rhizovicinus DSM 16549</name>
    <dbReference type="NCBI Taxonomy" id="1440763"/>
    <lineage>
        <taxon>Bacteria</taxon>
        <taxon>Pseudomonadati</taxon>
        <taxon>Pseudomonadota</taxon>
        <taxon>Gammaproteobacteria</taxon>
        <taxon>Lysobacterales</taxon>
        <taxon>Rhodanobacteraceae</taxon>
        <taxon>Luteibacter</taxon>
    </lineage>
</organism>
<dbReference type="Gene3D" id="3.30.70.100">
    <property type="match status" value="1"/>
</dbReference>
<dbReference type="Pfam" id="PF07237">
    <property type="entry name" value="DUF1428"/>
    <property type="match status" value="1"/>
</dbReference>
<dbReference type="AlphaFoldDB" id="A0A0G9H570"/>
<dbReference type="STRING" id="1440763.BJI69_03175"/>
<accession>A0A0G9H570</accession>
<keyword evidence="2" id="KW-1185">Reference proteome</keyword>
<dbReference type="KEGG" id="lrz:BJI69_03175"/>
<dbReference type="EMBL" id="CP017480">
    <property type="protein sequence ID" value="APG03005.1"/>
    <property type="molecule type" value="Genomic_DNA"/>
</dbReference>
<dbReference type="Proteomes" id="UP000182987">
    <property type="component" value="Chromosome"/>
</dbReference>
<dbReference type="OrthoDB" id="9792392at2"/>
<dbReference type="PATRIC" id="fig|1440763.5.peg.3565"/>
<proteinExistence type="predicted"/>
<dbReference type="InterPro" id="IPR009874">
    <property type="entry name" value="DUF1428"/>
</dbReference>
<sequence length="119" mass="13793">MSYVDGFVLPVPLDRMNEYKKMARKAGKIWMEYGALSYNECVADDVKPGKSTSFPQSVKLKAGETVVFSWVVYENKRSRDQIMKKIMEDPRFAIYMDPKNMPFDGKRMFFGGFKPIVEL</sequence>
<evidence type="ECO:0000313" key="1">
    <source>
        <dbReference type="EMBL" id="APG03005.1"/>
    </source>
</evidence>
<dbReference type="SUPFAM" id="SSF54909">
    <property type="entry name" value="Dimeric alpha+beta barrel"/>
    <property type="match status" value="1"/>
</dbReference>
<name>A0A0G9H570_9GAMM</name>
<dbReference type="RefSeq" id="WP_046968984.1">
    <property type="nucleotide sequence ID" value="NZ_CP017480.1"/>
</dbReference>
<reference evidence="2" key="1">
    <citation type="submission" date="2016-09" db="EMBL/GenBank/DDBJ databases">
        <authorList>
            <person name="Lysoe E."/>
        </authorList>
    </citation>
    <scope>NUCLEOTIDE SEQUENCE [LARGE SCALE GENOMIC DNA]</scope>
    <source>
        <strain evidence="2">LJ96T</strain>
    </source>
</reference>
<evidence type="ECO:0000313" key="2">
    <source>
        <dbReference type="Proteomes" id="UP000182987"/>
    </source>
</evidence>
<gene>
    <name evidence="1" type="ORF">BJI69_03175</name>
</gene>
<protein>
    <submittedName>
        <fullName evidence="1">RNA signal recognition particle</fullName>
    </submittedName>
</protein>